<proteinExistence type="predicted"/>
<reference evidence="4" key="1">
    <citation type="submission" date="2012-02" db="EMBL/GenBank/DDBJ databases">
        <title>Genome sequencing of Giardia lamblia Genotypes A2 and B isolates (DH and GS) and comparative analysis with the genomes of Genotypes A1 and E (WB and Pig).</title>
        <authorList>
            <person name="Adam R."/>
            <person name="Dahlstrom E."/>
            <person name="Martens C."/>
            <person name="Bruno D."/>
            <person name="Barbian K."/>
            <person name="Porcella S.F."/>
            <person name="Nash T."/>
        </authorList>
    </citation>
    <scope>NUCLEOTIDE SEQUENCE</scope>
    <source>
        <strain evidence="4">DH</strain>
    </source>
</reference>
<evidence type="ECO:0000313" key="4">
    <source>
        <dbReference type="Proteomes" id="UP000018320"/>
    </source>
</evidence>
<feature type="compositionally biased region" description="Basic and acidic residues" evidence="1">
    <location>
        <begin position="265"/>
        <end position="278"/>
    </location>
</feature>
<dbReference type="VEuPathDB" id="GiardiaDB:DHA2_152309"/>
<dbReference type="PANTHER" id="PTHR24067">
    <property type="entry name" value="UBIQUITIN-CONJUGATING ENZYME E2"/>
    <property type="match status" value="1"/>
</dbReference>
<feature type="region of interest" description="Disordered" evidence="1">
    <location>
        <begin position="241"/>
        <end position="297"/>
    </location>
</feature>
<dbReference type="VEuPathDB" id="GiardiaDB:QR46_1804"/>
<comment type="caution">
    <text evidence="3">The sequence shown here is derived from an EMBL/GenBank/DDBJ whole genome shotgun (WGS) entry which is preliminary data.</text>
</comment>
<dbReference type="AlphaFoldDB" id="V6TJJ6"/>
<evidence type="ECO:0000313" key="3">
    <source>
        <dbReference type="EMBL" id="ESU38941.1"/>
    </source>
</evidence>
<feature type="region of interest" description="Disordered" evidence="1">
    <location>
        <begin position="205"/>
        <end position="228"/>
    </location>
</feature>
<evidence type="ECO:0000259" key="2">
    <source>
        <dbReference type="PROSITE" id="PS50127"/>
    </source>
</evidence>
<dbReference type="PROSITE" id="PS50127">
    <property type="entry name" value="UBC_2"/>
    <property type="match status" value="1"/>
</dbReference>
<dbReference type="InterPro" id="IPR050113">
    <property type="entry name" value="Ub_conjugating_enzyme"/>
</dbReference>
<dbReference type="CDD" id="cd23799">
    <property type="entry name" value="UBCc_UBE2J"/>
    <property type="match status" value="1"/>
</dbReference>
<feature type="compositionally biased region" description="Polar residues" evidence="1">
    <location>
        <begin position="206"/>
        <end position="219"/>
    </location>
</feature>
<dbReference type="VEuPathDB" id="GiardiaDB:GL50581_3926"/>
<dbReference type="InterPro" id="IPR000608">
    <property type="entry name" value="UBC"/>
</dbReference>
<dbReference type="Gene3D" id="3.10.110.10">
    <property type="entry name" value="Ubiquitin Conjugating Enzyme"/>
    <property type="match status" value="1"/>
</dbReference>
<sequence length="373" mass="41750">MYEHDASFLRLKRRPTHYCRIPPNRSYYTDHSNRPLFFKYKIIGLMNVVYRRISHELKLISMAGETYFRVYLDPSNMLNVHFTFLGPSDSPFSKGLYHGIIHLPQDYPHKPPEIVFLTSSGRFETNRYICTSFTSFHPESWNPTWGIRNIIIGLRSLFDEETPGSIGSITASPEVREKYALDSHSFTCRVCGCSHADLVSVLHESPVSTQEPADHNSSQTPPTTDTVVPGDVAVEACTDMSVSNEPSQDQKQEQEQEQEQITEAHSQDVPDEKPEKLPTELFSVDDPSHAPQPPSDYNTLSFSSLALAAISRGLLRATQSMSPEDHQPEETQGLDLLAHLVAGASIPSSVFKLVSHLRENAEAICAGVQPHSN</sequence>
<dbReference type="FunFam" id="3.10.110.10:FF:000109">
    <property type="entry name" value="Ubiquitin-conjugating enzyme E2 J2-like"/>
    <property type="match status" value="1"/>
</dbReference>
<accession>V6TJJ6</accession>
<name>V6TJJ6_GIAIN</name>
<dbReference type="InterPro" id="IPR016135">
    <property type="entry name" value="UBQ-conjugating_enzyme/RWD"/>
</dbReference>
<dbReference type="SUPFAM" id="SSF54495">
    <property type="entry name" value="UBC-like"/>
    <property type="match status" value="1"/>
</dbReference>
<feature type="domain" description="UBC core" evidence="2">
    <location>
        <begin position="48"/>
        <end position="199"/>
    </location>
</feature>
<dbReference type="Pfam" id="PF00179">
    <property type="entry name" value="UQ_con"/>
    <property type="match status" value="1"/>
</dbReference>
<evidence type="ECO:0000256" key="1">
    <source>
        <dbReference type="SAM" id="MobiDB-lite"/>
    </source>
</evidence>
<dbReference type="EMBL" id="AHGT01000007">
    <property type="protein sequence ID" value="ESU38941.1"/>
    <property type="molecule type" value="Genomic_DNA"/>
</dbReference>
<dbReference type="Proteomes" id="UP000018320">
    <property type="component" value="Unassembled WGS sequence"/>
</dbReference>
<dbReference type="SMART" id="SM00212">
    <property type="entry name" value="UBCc"/>
    <property type="match status" value="1"/>
</dbReference>
<dbReference type="VEuPathDB" id="GiardiaDB:GL50803_005921"/>
<organism evidence="3 4">
    <name type="scientific">Giardia intestinalis</name>
    <name type="common">Giardia lamblia</name>
    <dbReference type="NCBI Taxonomy" id="5741"/>
    <lineage>
        <taxon>Eukaryota</taxon>
        <taxon>Metamonada</taxon>
        <taxon>Diplomonadida</taxon>
        <taxon>Hexamitidae</taxon>
        <taxon>Giardiinae</taxon>
        <taxon>Giardia</taxon>
    </lineage>
</organism>
<gene>
    <name evidence="3" type="ORF">DHA2_152309</name>
</gene>
<protein>
    <submittedName>
        <fullName evidence="3">Ubiquitin-conjugating enzyme E2</fullName>
    </submittedName>
</protein>
<reference evidence="3 4" key="2">
    <citation type="journal article" date="2013" name="Genome Biol. Evol.">
        <title>Genome sequencing of Giardia lamblia genotypes A2 and B isolates (DH and GS) and comparative analysis with the genomes of genotypes A1 and E (WB and Pig).</title>
        <authorList>
            <person name="Adam R.D."/>
            <person name="Dahlstrom E.W."/>
            <person name="Martens C.A."/>
            <person name="Bruno D.P."/>
            <person name="Barbian K.D."/>
            <person name="Ricklefs S.M."/>
            <person name="Hernandez M.M."/>
            <person name="Narla N.P."/>
            <person name="Patel R.B."/>
            <person name="Porcella S.F."/>
            <person name="Nash T.E."/>
        </authorList>
    </citation>
    <scope>NUCLEOTIDE SEQUENCE [LARGE SCALE GENOMIC DNA]</scope>
    <source>
        <strain evidence="3 4">DH</strain>
    </source>
</reference>